<comment type="catalytic activity">
    <reaction evidence="1">
        <text>ATP + protein L-histidine = ADP + protein N-phospho-L-histidine.</text>
        <dbReference type="EC" id="2.7.13.3"/>
    </reaction>
</comment>
<evidence type="ECO:0000259" key="11">
    <source>
        <dbReference type="PROSITE" id="PS50109"/>
    </source>
</evidence>
<dbReference type="PANTHER" id="PTHR24421:SF10">
    <property type="entry name" value="NITRATE_NITRITE SENSOR PROTEIN NARQ"/>
    <property type="match status" value="1"/>
</dbReference>
<dbReference type="SMART" id="SM00387">
    <property type="entry name" value="HATPase_c"/>
    <property type="match status" value="1"/>
</dbReference>
<dbReference type="Gene3D" id="3.30.565.10">
    <property type="entry name" value="Histidine kinase-like ATPase, C-terminal domain"/>
    <property type="match status" value="1"/>
</dbReference>
<name>A0A1Q8C2L9_9PSEU</name>
<gene>
    <name evidence="12" type="ORF">BU204_33925</name>
</gene>
<feature type="coiled-coil region" evidence="9">
    <location>
        <begin position="138"/>
        <end position="172"/>
    </location>
</feature>
<comment type="caution">
    <text evidence="12">The sequence shown here is derived from an EMBL/GenBank/DDBJ whole genome shotgun (WGS) entry which is preliminary data.</text>
</comment>
<evidence type="ECO:0000256" key="4">
    <source>
        <dbReference type="ARBA" id="ARBA00022679"/>
    </source>
</evidence>
<evidence type="ECO:0000256" key="1">
    <source>
        <dbReference type="ARBA" id="ARBA00000085"/>
    </source>
</evidence>
<dbReference type="SUPFAM" id="SSF55874">
    <property type="entry name" value="ATPase domain of HSP90 chaperone/DNA topoisomerase II/histidine kinase"/>
    <property type="match status" value="1"/>
</dbReference>
<dbReference type="GO" id="GO:0000155">
    <property type="term" value="F:phosphorelay sensor kinase activity"/>
    <property type="evidence" value="ECO:0007669"/>
    <property type="project" value="InterPro"/>
</dbReference>
<dbReference type="InterPro" id="IPR011712">
    <property type="entry name" value="Sig_transdc_His_kin_sub3_dim/P"/>
</dbReference>
<dbReference type="Proteomes" id="UP000185596">
    <property type="component" value="Unassembled WGS sequence"/>
</dbReference>
<keyword evidence="10" id="KW-1133">Transmembrane helix</keyword>
<proteinExistence type="predicted"/>
<dbReference type="PROSITE" id="PS50109">
    <property type="entry name" value="HIS_KIN"/>
    <property type="match status" value="1"/>
</dbReference>
<dbReference type="CDD" id="cd16917">
    <property type="entry name" value="HATPase_UhpB-NarQ-NarX-like"/>
    <property type="match status" value="1"/>
</dbReference>
<keyword evidence="5" id="KW-0547">Nucleotide-binding</keyword>
<dbReference type="GO" id="GO:0046983">
    <property type="term" value="F:protein dimerization activity"/>
    <property type="evidence" value="ECO:0007669"/>
    <property type="project" value="InterPro"/>
</dbReference>
<dbReference type="PANTHER" id="PTHR24421">
    <property type="entry name" value="NITRATE/NITRITE SENSOR PROTEIN NARX-RELATED"/>
    <property type="match status" value="1"/>
</dbReference>
<evidence type="ECO:0000256" key="10">
    <source>
        <dbReference type="SAM" id="Phobius"/>
    </source>
</evidence>
<feature type="transmembrane region" description="Helical" evidence="10">
    <location>
        <begin position="82"/>
        <end position="105"/>
    </location>
</feature>
<sequence length="365" mass="38190">MAGVRGLAADALLAVGVAAVALVDALDVDAGPLEVGLLLAAALVLVARRRAPRVVLVVCLGLLLTYGTRVGLGLFTAVPALVALYTVVVAGHRLFVLAVAAPLVAGSVGTAIREGGALQEALLPAGWLVAALLLGEVARERAAQLRAARLRAEEAERTREEAAARRAAEERLRIARDLHDSLTHSISVITLRARVAVHLARKRGEEVPEVLLAIEEAGGAAARELRTALSALRVDEDGLDRLPGLLDRARGAGLEVTVTTGGRPRRLPAEVDRAAYRVVQEALTNVLRHADTTSAAITIDYGSSDLTVRVEDEGSPVPREDAEPGLGLVGMRERVTALGGRLLAHPGDTGGFTVSAEIPVPKDMR</sequence>
<keyword evidence="8" id="KW-0902">Two-component regulatory system</keyword>
<feature type="transmembrane region" description="Helical" evidence="10">
    <location>
        <begin position="31"/>
        <end position="47"/>
    </location>
</feature>
<evidence type="ECO:0000256" key="2">
    <source>
        <dbReference type="ARBA" id="ARBA00012438"/>
    </source>
</evidence>
<dbReference type="AlphaFoldDB" id="A0A1Q8C2L9"/>
<dbReference type="EC" id="2.7.13.3" evidence="2"/>
<keyword evidence="4" id="KW-0808">Transferase</keyword>
<dbReference type="EMBL" id="MSIE01000092">
    <property type="protein sequence ID" value="OLF08615.1"/>
    <property type="molecule type" value="Genomic_DNA"/>
</dbReference>
<keyword evidence="10" id="KW-0472">Membrane</keyword>
<protein>
    <recommendedName>
        <fullName evidence="2">histidine kinase</fullName>
        <ecNumber evidence="2">2.7.13.3</ecNumber>
    </recommendedName>
</protein>
<feature type="domain" description="Histidine kinase" evidence="11">
    <location>
        <begin position="277"/>
        <end position="362"/>
    </location>
</feature>
<dbReference type="OrthoDB" id="227596at2"/>
<evidence type="ECO:0000256" key="9">
    <source>
        <dbReference type="SAM" id="Coils"/>
    </source>
</evidence>
<accession>A0A1Q8C2L9</accession>
<evidence type="ECO:0000256" key="3">
    <source>
        <dbReference type="ARBA" id="ARBA00022553"/>
    </source>
</evidence>
<keyword evidence="3" id="KW-0597">Phosphoprotein</keyword>
<reference evidence="12 13" key="1">
    <citation type="submission" date="2016-12" db="EMBL/GenBank/DDBJ databases">
        <title>The draft genome sequence of Actinophytocola sp. 11-183.</title>
        <authorList>
            <person name="Wang W."/>
            <person name="Yuan L."/>
        </authorList>
    </citation>
    <scope>NUCLEOTIDE SEQUENCE [LARGE SCALE GENOMIC DNA]</scope>
    <source>
        <strain evidence="12 13">11-183</strain>
    </source>
</reference>
<keyword evidence="13" id="KW-1185">Reference proteome</keyword>
<evidence type="ECO:0000256" key="8">
    <source>
        <dbReference type="ARBA" id="ARBA00023012"/>
    </source>
</evidence>
<dbReference type="Gene3D" id="1.20.5.1930">
    <property type="match status" value="1"/>
</dbReference>
<evidence type="ECO:0000313" key="12">
    <source>
        <dbReference type="EMBL" id="OLF08615.1"/>
    </source>
</evidence>
<feature type="transmembrane region" description="Helical" evidence="10">
    <location>
        <begin position="54"/>
        <end position="76"/>
    </location>
</feature>
<dbReference type="InterPro" id="IPR005467">
    <property type="entry name" value="His_kinase_dom"/>
</dbReference>
<organism evidence="12 13">
    <name type="scientific">Actinophytocola xanthii</name>
    <dbReference type="NCBI Taxonomy" id="1912961"/>
    <lineage>
        <taxon>Bacteria</taxon>
        <taxon>Bacillati</taxon>
        <taxon>Actinomycetota</taxon>
        <taxon>Actinomycetes</taxon>
        <taxon>Pseudonocardiales</taxon>
        <taxon>Pseudonocardiaceae</taxon>
    </lineage>
</organism>
<keyword evidence="9" id="KW-0175">Coiled coil</keyword>
<keyword evidence="7" id="KW-0067">ATP-binding</keyword>
<evidence type="ECO:0000313" key="13">
    <source>
        <dbReference type="Proteomes" id="UP000185596"/>
    </source>
</evidence>
<keyword evidence="6" id="KW-0418">Kinase</keyword>
<dbReference type="GO" id="GO:0016020">
    <property type="term" value="C:membrane"/>
    <property type="evidence" value="ECO:0007669"/>
    <property type="project" value="InterPro"/>
</dbReference>
<dbReference type="GO" id="GO:0005524">
    <property type="term" value="F:ATP binding"/>
    <property type="evidence" value="ECO:0007669"/>
    <property type="project" value="UniProtKB-KW"/>
</dbReference>
<dbReference type="InterPro" id="IPR050482">
    <property type="entry name" value="Sensor_HK_TwoCompSys"/>
</dbReference>
<dbReference type="STRING" id="1912961.BU204_33925"/>
<keyword evidence="10" id="KW-0812">Transmembrane</keyword>
<dbReference type="InterPro" id="IPR003594">
    <property type="entry name" value="HATPase_dom"/>
</dbReference>
<dbReference type="InterPro" id="IPR036890">
    <property type="entry name" value="HATPase_C_sf"/>
</dbReference>
<evidence type="ECO:0000256" key="7">
    <source>
        <dbReference type="ARBA" id="ARBA00022840"/>
    </source>
</evidence>
<evidence type="ECO:0000256" key="5">
    <source>
        <dbReference type="ARBA" id="ARBA00022741"/>
    </source>
</evidence>
<dbReference type="RefSeq" id="WP_075129901.1">
    <property type="nucleotide sequence ID" value="NZ_MSIE01000092.1"/>
</dbReference>
<dbReference type="Pfam" id="PF07730">
    <property type="entry name" value="HisKA_3"/>
    <property type="match status" value="1"/>
</dbReference>
<evidence type="ECO:0000256" key="6">
    <source>
        <dbReference type="ARBA" id="ARBA00022777"/>
    </source>
</evidence>
<dbReference type="Pfam" id="PF02518">
    <property type="entry name" value="HATPase_c"/>
    <property type="match status" value="1"/>
</dbReference>